<sequence>MGSYRSKEDDIQKISTSVFVTNFPDQFLAKDLWNTCKQYGYVVDAYIPNRRSKAVKRFSFVRFIKVFDVTRLVNNLCTVWVGRYKIHANIPRFHREPLNKYNNLNNDNGVKRSNTGIEHTDNGGKGLSYSYAHVVKEVQKVKESSDINPALVLDDSCLNQKDYSLCLMSKVKDFASLANLKVVLGNEGFSNIKIRYMGGYWVMVEFQSDETMKSFQANVGVGSWFSQIQHVSDDFIIDGRVTWVEIESLPLKMWSENTFKRVASKWGVLLDMDDKQDGYFHSKRICINTKVSTNIFESFKVIYRGKVVWVRAKEVPGWVPDFVEEDEVENESDEELEDDELNVSNVKNVEDLEGDSEGNVVPDTKFDEVPNNHYDEEASVGKNKTQSEDPFNIYDLLNKKRDGNTKDSNPDVSLKYPSGFTPRDNKVDSGEPLHGSNENVMESSVQEEVHIGEKNVDAKQNSKNDVEESK</sequence>
<organism evidence="3 4">
    <name type="scientific">Artemisia annua</name>
    <name type="common">Sweet wormwood</name>
    <dbReference type="NCBI Taxonomy" id="35608"/>
    <lineage>
        <taxon>Eukaryota</taxon>
        <taxon>Viridiplantae</taxon>
        <taxon>Streptophyta</taxon>
        <taxon>Embryophyta</taxon>
        <taxon>Tracheophyta</taxon>
        <taxon>Spermatophyta</taxon>
        <taxon>Magnoliopsida</taxon>
        <taxon>eudicotyledons</taxon>
        <taxon>Gunneridae</taxon>
        <taxon>Pentapetalae</taxon>
        <taxon>asterids</taxon>
        <taxon>campanulids</taxon>
        <taxon>Asterales</taxon>
        <taxon>Asteraceae</taxon>
        <taxon>Asteroideae</taxon>
        <taxon>Anthemideae</taxon>
        <taxon>Artemisiinae</taxon>
        <taxon>Artemisia</taxon>
    </lineage>
</organism>
<evidence type="ECO:0000259" key="2">
    <source>
        <dbReference type="SMART" id="SM00360"/>
    </source>
</evidence>
<dbReference type="Pfam" id="PF00076">
    <property type="entry name" value="RRM_1"/>
    <property type="match status" value="1"/>
</dbReference>
<dbReference type="SMART" id="SM00360">
    <property type="entry name" value="RRM"/>
    <property type="match status" value="1"/>
</dbReference>
<dbReference type="PANTHER" id="PTHR34427">
    <property type="entry name" value="DUF4283 DOMAIN PROTEIN"/>
    <property type="match status" value="1"/>
</dbReference>
<name>A0A2U1NRZ4_ARTAN</name>
<dbReference type="InterPro" id="IPR035979">
    <property type="entry name" value="RBD_domain_sf"/>
</dbReference>
<dbReference type="CDD" id="cd00590">
    <property type="entry name" value="RRM_SF"/>
    <property type="match status" value="1"/>
</dbReference>
<dbReference type="GO" id="GO:0003723">
    <property type="term" value="F:RNA binding"/>
    <property type="evidence" value="ECO:0007669"/>
    <property type="project" value="InterPro"/>
</dbReference>
<reference evidence="3 4" key="1">
    <citation type="journal article" date="2018" name="Mol. Plant">
        <title>The genome of Artemisia annua provides insight into the evolution of Asteraceae family and artemisinin biosynthesis.</title>
        <authorList>
            <person name="Shen Q."/>
            <person name="Zhang L."/>
            <person name="Liao Z."/>
            <person name="Wang S."/>
            <person name="Yan T."/>
            <person name="Shi P."/>
            <person name="Liu M."/>
            <person name="Fu X."/>
            <person name="Pan Q."/>
            <person name="Wang Y."/>
            <person name="Lv Z."/>
            <person name="Lu X."/>
            <person name="Zhang F."/>
            <person name="Jiang W."/>
            <person name="Ma Y."/>
            <person name="Chen M."/>
            <person name="Hao X."/>
            <person name="Li L."/>
            <person name="Tang Y."/>
            <person name="Lv G."/>
            <person name="Zhou Y."/>
            <person name="Sun X."/>
            <person name="Brodelius P.E."/>
            <person name="Rose J.K.C."/>
            <person name="Tang K."/>
        </authorList>
    </citation>
    <scope>NUCLEOTIDE SEQUENCE [LARGE SCALE GENOMIC DNA]</scope>
    <source>
        <strain evidence="4">cv. Huhao1</strain>
        <tissue evidence="3">Leaf</tissue>
    </source>
</reference>
<gene>
    <name evidence="3" type="ORF">CTI12_AA064830</name>
</gene>
<keyword evidence="4" id="KW-1185">Reference proteome</keyword>
<dbReference type="InterPro" id="IPR012677">
    <property type="entry name" value="Nucleotide-bd_a/b_plait_sf"/>
</dbReference>
<dbReference type="SUPFAM" id="SSF54928">
    <property type="entry name" value="RNA-binding domain, RBD"/>
    <property type="match status" value="1"/>
</dbReference>
<feature type="compositionally biased region" description="Basic and acidic residues" evidence="1">
    <location>
        <begin position="397"/>
        <end position="409"/>
    </location>
</feature>
<dbReference type="Proteomes" id="UP000245207">
    <property type="component" value="Unassembled WGS sequence"/>
</dbReference>
<dbReference type="EMBL" id="PKPP01002286">
    <property type="protein sequence ID" value="PWA76286.1"/>
    <property type="molecule type" value="Genomic_DNA"/>
</dbReference>
<feature type="region of interest" description="Disordered" evidence="1">
    <location>
        <begin position="350"/>
        <end position="470"/>
    </location>
</feature>
<dbReference type="InterPro" id="IPR000504">
    <property type="entry name" value="RRM_dom"/>
</dbReference>
<protein>
    <recommendedName>
        <fullName evidence="2">RRM domain-containing protein</fullName>
    </recommendedName>
</protein>
<dbReference type="Gene3D" id="3.30.70.330">
    <property type="match status" value="1"/>
</dbReference>
<proteinExistence type="predicted"/>
<comment type="caution">
    <text evidence="3">The sequence shown here is derived from an EMBL/GenBank/DDBJ whole genome shotgun (WGS) entry which is preliminary data.</text>
</comment>
<feature type="domain" description="RRM" evidence="2">
    <location>
        <begin position="17"/>
        <end position="89"/>
    </location>
</feature>
<dbReference type="AlphaFoldDB" id="A0A2U1NRZ4"/>
<feature type="compositionally biased region" description="Basic and acidic residues" evidence="1">
    <location>
        <begin position="364"/>
        <end position="376"/>
    </location>
</feature>
<evidence type="ECO:0000256" key="1">
    <source>
        <dbReference type="SAM" id="MobiDB-lite"/>
    </source>
</evidence>
<dbReference type="PANTHER" id="PTHR34427:SF5">
    <property type="entry name" value="DUF4283 DOMAIN-CONTAINING PROTEIN"/>
    <property type="match status" value="1"/>
</dbReference>
<feature type="compositionally biased region" description="Polar residues" evidence="1">
    <location>
        <begin position="436"/>
        <end position="446"/>
    </location>
</feature>
<evidence type="ECO:0000313" key="4">
    <source>
        <dbReference type="Proteomes" id="UP000245207"/>
    </source>
</evidence>
<dbReference type="OrthoDB" id="1744977at2759"/>
<evidence type="ECO:0000313" key="3">
    <source>
        <dbReference type="EMBL" id="PWA76286.1"/>
    </source>
</evidence>
<feature type="compositionally biased region" description="Basic and acidic residues" evidence="1">
    <location>
        <begin position="447"/>
        <end position="470"/>
    </location>
</feature>
<accession>A0A2U1NRZ4</accession>